<dbReference type="InterPro" id="IPR032675">
    <property type="entry name" value="LRR_dom_sf"/>
</dbReference>
<dbReference type="GO" id="GO:0031146">
    <property type="term" value="P:SCF-dependent proteasomal ubiquitin-dependent protein catabolic process"/>
    <property type="evidence" value="ECO:0007669"/>
    <property type="project" value="TreeGrafter"/>
</dbReference>
<reference evidence="3" key="1">
    <citation type="journal article" date="2022" name="IScience">
        <title>Evolution of zygomycete secretomes and the origins of terrestrial fungal ecologies.</title>
        <authorList>
            <person name="Chang Y."/>
            <person name="Wang Y."/>
            <person name="Mondo S."/>
            <person name="Ahrendt S."/>
            <person name="Andreopoulos W."/>
            <person name="Barry K."/>
            <person name="Beard J."/>
            <person name="Benny G.L."/>
            <person name="Blankenship S."/>
            <person name="Bonito G."/>
            <person name="Cuomo C."/>
            <person name="Desiro A."/>
            <person name="Gervers K.A."/>
            <person name="Hundley H."/>
            <person name="Kuo A."/>
            <person name="LaButti K."/>
            <person name="Lang B.F."/>
            <person name="Lipzen A."/>
            <person name="O'Donnell K."/>
            <person name="Pangilinan J."/>
            <person name="Reynolds N."/>
            <person name="Sandor L."/>
            <person name="Smith M.E."/>
            <person name="Tsang A."/>
            <person name="Grigoriev I.V."/>
            <person name="Stajich J.E."/>
            <person name="Spatafora J.W."/>
        </authorList>
    </citation>
    <scope>NUCLEOTIDE SEQUENCE</scope>
    <source>
        <strain evidence="3">RSA 2281</strain>
    </source>
</reference>
<dbReference type="InterPro" id="IPR036047">
    <property type="entry name" value="F-box-like_dom_sf"/>
</dbReference>
<dbReference type="GO" id="GO:0019005">
    <property type="term" value="C:SCF ubiquitin ligase complex"/>
    <property type="evidence" value="ECO:0007669"/>
    <property type="project" value="TreeGrafter"/>
</dbReference>
<keyword evidence="1" id="KW-0732">Signal</keyword>
<reference evidence="3" key="2">
    <citation type="submission" date="2023-02" db="EMBL/GenBank/DDBJ databases">
        <authorList>
            <consortium name="DOE Joint Genome Institute"/>
            <person name="Mondo S.J."/>
            <person name="Chang Y."/>
            <person name="Wang Y."/>
            <person name="Ahrendt S."/>
            <person name="Andreopoulos W."/>
            <person name="Barry K."/>
            <person name="Beard J."/>
            <person name="Benny G.L."/>
            <person name="Blankenship S."/>
            <person name="Bonito G."/>
            <person name="Cuomo C."/>
            <person name="Desiro A."/>
            <person name="Gervers K.A."/>
            <person name="Hundley H."/>
            <person name="Kuo A."/>
            <person name="LaButti K."/>
            <person name="Lang B.F."/>
            <person name="Lipzen A."/>
            <person name="O'Donnell K."/>
            <person name="Pangilinan J."/>
            <person name="Reynolds N."/>
            <person name="Sandor L."/>
            <person name="Smith M.W."/>
            <person name="Tsang A."/>
            <person name="Grigoriev I.V."/>
            <person name="Stajich J.E."/>
            <person name="Spatafora J.W."/>
        </authorList>
    </citation>
    <scope>NUCLEOTIDE SEQUENCE</scope>
    <source>
        <strain evidence="3">RSA 2281</strain>
    </source>
</reference>
<dbReference type="PROSITE" id="PS50181">
    <property type="entry name" value="FBOX"/>
    <property type="match status" value="1"/>
</dbReference>
<feature type="domain" description="F-box" evidence="2">
    <location>
        <begin position="36"/>
        <end position="84"/>
    </location>
</feature>
<dbReference type="PANTHER" id="PTHR13318">
    <property type="entry name" value="PARTNER OF PAIRED, ISOFORM B-RELATED"/>
    <property type="match status" value="1"/>
</dbReference>
<dbReference type="InterPro" id="IPR001810">
    <property type="entry name" value="F-box_dom"/>
</dbReference>
<gene>
    <name evidence="3" type="ORF">BDA99DRAFT_579744</name>
</gene>
<evidence type="ECO:0000313" key="3">
    <source>
        <dbReference type="EMBL" id="KAI9265110.1"/>
    </source>
</evidence>
<evidence type="ECO:0000313" key="4">
    <source>
        <dbReference type="Proteomes" id="UP001209540"/>
    </source>
</evidence>
<dbReference type="AlphaFoldDB" id="A0AAD5K288"/>
<organism evidence="3 4">
    <name type="scientific">Phascolomyces articulosus</name>
    <dbReference type="NCBI Taxonomy" id="60185"/>
    <lineage>
        <taxon>Eukaryota</taxon>
        <taxon>Fungi</taxon>
        <taxon>Fungi incertae sedis</taxon>
        <taxon>Mucoromycota</taxon>
        <taxon>Mucoromycotina</taxon>
        <taxon>Mucoromycetes</taxon>
        <taxon>Mucorales</taxon>
        <taxon>Lichtheimiaceae</taxon>
        <taxon>Phascolomyces</taxon>
    </lineage>
</organism>
<dbReference type="SUPFAM" id="SSF81383">
    <property type="entry name" value="F-box domain"/>
    <property type="match status" value="1"/>
</dbReference>
<protein>
    <recommendedName>
        <fullName evidence="2">F-box domain-containing protein</fullName>
    </recommendedName>
</protein>
<feature type="signal peptide" evidence="1">
    <location>
        <begin position="1"/>
        <end position="22"/>
    </location>
</feature>
<dbReference type="Gene3D" id="1.20.1280.50">
    <property type="match status" value="1"/>
</dbReference>
<dbReference type="Proteomes" id="UP001209540">
    <property type="component" value="Unassembled WGS sequence"/>
</dbReference>
<dbReference type="EMBL" id="JAIXMP010000011">
    <property type="protein sequence ID" value="KAI9265110.1"/>
    <property type="molecule type" value="Genomic_DNA"/>
</dbReference>
<name>A0AAD5K288_9FUNG</name>
<sequence>MLCNKVISCVIVMLEMLTKSFTHLTITPHGSEKGYRDPLQHLASEILELIFSQLDTTDVYQCMLVSHQWNTHVPSLSALVWKTLSLHPRKSSIGQSSIPFNQYVQIVEITRCEGMDTVCDYLFALVRWKCNNIHTLALTKSNIDDYSVFLEALKQTIASKLRNVFVEDCQSNLPILDILAICPLLESVYYSLDQQPITTSNGDEQMAFFHYEDIYYNEPSPGRYLLPDQTFEKLKCLSIDWPMHKSKVRSILERCPNLRCVRLANYQMNFNIQLNSTDPRRNAIPSDESCDLDMFTRFCPAIEYIECNNVEAGYSYQIRDSFWWKNYAEINDCQQSSFVTAKNTMTSHHQRPGLRFLKFFGFVVLRNETYVFDDLFNLLEQNQTTLEVLHLETCHLDERSSLLSMPKLRHLICRNYISSLREGFFSTNIRLGNFISHCKALERIEFNLSIIELIDDPDLPRAIAFLPSLKTLVFEMPRKMDGFEPRINNEGVLSILYGLGEPGILCKLEKLIFGKMDDNNIFTVPRGYVLTSDILYVVSRISSLRSIHLHHDDYYNYYTTTNSQQGPTEDALAQFMRNTSNHLERVSISNRNITPFIYQEMGKMTALQELQLCKYAIPSITPENMDLLLGGGVHHGIKQQLGKGLQHENKNKTSSFKRLVIHCIVNSEFTDPVQKYTSEYLENAKGFYKIQKHGSLTFVKI</sequence>
<proteinExistence type="predicted"/>
<accession>A0AAD5K288</accession>
<dbReference type="Pfam" id="PF12937">
    <property type="entry name" value="F-box-like"/>
    <property type="match status" value="1"/>
</dbReference>
<evidence type="ECO:0000259" key="2">
    <source>
        <dbReference type="PROSITE" id="PS50181"/>
    </source>
</evidence>
<comment type="caution">
    <text evidence="3">The sequence shown here is derived from an EMBL/GenBank/DDBJ whole genome shotgun (WGS) entry which is preliminary data.</text>
</comment>
<dbReference type="PANTHER" id="PTHR13318:SF95">
    <property type="entry name" value="F-BOX PROTEIN YLR352W"/>
    <property type="match status" value="1"/>
</dbReference>
<dbReference type="SUPFAM" id="SSF52047">
    <property type="entry name" value="RNI-like"/>
    <property type="match status" value="1"/>
</dbReference>
<keyword evidence="4" id="KW-1185">Reference proteome</keyword>
<evidence type="ECO:0000256" key="1">
    <source>
        <dbReference type="SAM" id="SignalP"/>
    </source>
</evidence>
<feature type="chain" id="PRO_5041915921" description="F-box domain-containing protein" evidence="1">
    <location>
        <begin position="23"/>
        <end position="701"/>
    </location>
</feature>
<dbReference type="Gene3D" id="3.80.10.10">
    <property type="entry name" value="Ribonuclease Inhibitor"/>
    <property type="match status" value="1"/>
</dbReference>